<dbReference type="GO" id="GO:0005737">
    <property type="term" value="C:cytoplasm"/>
    <property type="evidence" value="ECO:0007669"/>
    <property type="project" value="UniProtKB-SubCell"/>
</dbReference>
<dbReference type="InterPro" id="IPR002423">
    <property type="entry name" value="Cpn60/GroEL/TCP-1"/>
</dbReference>
<keyword evidence="4 6" id="KW-0143">Chaperone</keyword>
<evidence type="ECO:0000256" key="2">
    <source>
        <dbReference type="ARBA" id="ARBA00022741"/>
    </source>
</evidence>
<comment type="similarity">
    <text evidence="1 6 7">Belongs to the chaperonin (HSP60) family.</text>
</comment>
<dbReference type="InterPro" id="IPR001844">
    <property type="entry name" value="Cpn60/GroEL"/>
</dbReference>
<dbReference type="Gene3D" id="3.50.7.10">
    <property type="entry name" value="GroEL"/>
    <property type="match status" value="1"/>
</dbReference>
<gene>
    <name evidence="6 9" type="primary">groL</name>
    <name evidence="6" type="synonym">groEL</name>
    <name evidence="9" type="ORF">C7H52_06005</name>
</gene>
<comment type="subunit">
    <text evidence="6 8">Forms a cylinder of 14 subunits composed of two heptameric rings stacked back-to-back. Interacts with the co-chaperonin GroES.</text>
</comment>
<evidence type="ECO:0000313" key="10">
    <source>
        <dbReference type="Proteomes" id="UP000238426"/>
    </source>
</evidence>
<comment type="function">
    <text evidence="6 8">Together with its co-chaperonin GroES, plays an essential role in assisting protein folding. The GroEL-GroES system forms a nano-cage that allows encapsulation of the non-native substrate proteins and provides a physical environment optimized to promote and accelerate protein folding.</text>
</comment>
<dbReference type="PANTHER" id="PTHR45633">
    <property type="entry name" value="60 KDA HEAT SHOCK PROTEIN, MITOCHONDRIAL"/>
    <property type="match status" value="1"/>
</dbReference>
<comment type="caution">
    <text evidence="6">Lacks conserved residue(s) required for the propagation of feature annotation.</text>
</comment>
<sequence>MAKDIKFDIEARDGLKRGVDALANAVKVTLGPKGRNVIISKSFGAPTVTKDGVSVAKEIELENPLENMGAQMVKEVASKTNDLAGDGTTTATVLAQAIVKEGLKNVAAGANPMDLKRGIDKAVEAIVADLEKQTKKVGNSSEMIKQVASISANNDDVIGDLIANAFGKVGKEGVITVEEAKGTDTYVDVVEGMQFDRGYLSPYFVTDSEKMVTELENPYILLFDKKVSTMKDLLPVLEPVAQSGKPLLIIAEDVDGEALATLVVNKLRGSLKIAAVKAPGFGDRRKAMLEDIAILTGGTVISEERGFTLENATIDMLGTAERVSIDKDNTTVVNGSGDKGLIKNRINQIKSQIETTTSDYDKEKLQERLAKLAGGVAVLYVGAASEVEMKEKKDRVDDALHATRAAVEEGIVAGGGVALVRAKKVLEKLSTVNLDETTGVQIIAKAVEAPLRTIVENAGGEGSVVINKVTEGKKDFGYDAKSETYVDMLKAGIIDPKKVTRIALENAASVAGMILTTECALIDIKEESAGGGMPPMGGGMPGMM</sequence>
<dbReference type="RefSeq" id="WP_106462966.1">
    <property type="nucleotide sequence ID" value="NZ_PXOQ01000007.1"/>
</dbReference>
<dbReference type="Gene3D" id="1.10.560.10">
    <property type="entry name" value="GroEL-like equatorial domain"/>
    <property type="match status" value="1"/>
</dbReference>
<keyword evidence="2 6" id="KW-0547">Nucleotide-binding</keyword>
<feature type="binding site" evidence="6">
    <location>
        <position position="50"/>
    </location>
    <ligand>
        <name>ATP</name>
        <dbReference type="ChEBI" id="CHEBI:30616"/>
    </ligand>
</feature>
<dbReference type="EC" id="5.6.1.7" evidence="6"/>
<keyword evidence="3 6" id="KW-0067">ATP-binding</keyword>
<protein>
    <recommendedName>
        <fullName evidence="6">Chaperonin GroEL</fullName>
        <ecNumber evidence="6">5.6.1.7</ecNumber>
    </recommendedName>
    <alternativeName>
        <fullName evidence="6">60 kDa chaperonin</fullName>
    </alternativeName>
    <alternativeName>
        <fullName evidence="6">Chaperonin-60</fullName>
        <shortName evidence="6">Cpn60</shortName>
    </alternativeName>
</protein>
<evidence type="ECO:0000256" key="3">
    <source>
        <dbReference type="ARBA" id="ARBA00022840"/>
    </source>
</evidence>
<dbReference type="FunFam" id="3.50.7.10:FF:000001">
    <property type="entry name" value="60 kDa chaperonin"/>
    <property type="match status" value="1"/>
</dbReference>
<dbReference type="CDD" id="cd03344">
    <property type="entry name" value="GroEL"/>
    <property type="match status" value="1"/>
</dbReference>
<dbReference type="InterPro" id="IPR027410">
    <property type="entry name" value="TCP-1-like_intermed_sf"/>
</dbReference>
<dbReference type="PRINTS" id="PR00298">
    <property type="entry name" value="CHAPERONIN60"/>
</dbReference>
<dbReference type="EMBL" id="PXOQ01000007">
    <property type="protein sequence ID" value="PSG90825.1"/>
    <property type="molecule type" value="Genomic_DNA"/>
</dbReference>
<evidence type="ECO:0000256" key="5">
    <source>
        <dbReference type="ARBA" id="ARBA00023235"/>
    </source>
</evidence>
<dbReference type="Proteomes" id="UP000238426">
    <property type="component" value="Unassembled WGS sequence"/>
</dbReference>
<feature type="binding site" evidence="6">
    <location>
        <position position="495"/>
    </location>
    <ligand>
        <name>ATP</name>
        <dbReference type="ChEBI" id="CHEBI:30616"/>
    </ligand>
</feature>
<evidence type="ECO:0000256" key="8">
    <source>
        <dbReference type="RuleBase" id="RU000419"/>
    </source>
</evidence>
<dbReference type="NCBIfam" id="TIGR02348">
    <property type="entry name" value="GroEL"/>
    <property type="match status" value="1"/>
</dbReference>
<name>A0A2T1NEE5_9FLAO</name>
<dbReference type="InterPro" id="IPR027409">
    <property type="entry name" value="GroEL-like_apical_dom_sf"/>
</dbReference>
<feature type="binding site" evidence="6">
    <location>
        <position position="415"/>
    </location>
    <ligand>
        <name>ATP</name>
        <dbReference type="ChEBI" id="CHEBI:30616"/>
    </ligand>
</feature>
<dbReference type="OrthoDB" id="9766614at2"/>
<accession>A0A2T1NEE5</accession>
<dbReference type="NCBIfam" id="NF009489">
    <property type="entry name" value="PRK12851.1"/>
    <property type="match status" value="1"/>
</dbReference>
<proteinExistence type="inferred from homology"/>
<dbReference type="NCBIfam" id="NF009488">
    <property type="entry name" value="PRK12850.1"/>
    <property type="match status" value="1"/>
</dbReference>
<evidence type="ECO:0000256" key="6">
    <source>
        <dbReference type="HAMAP-Rule" id="MF_00600"/>
    </source>
</evidence>
<feature type="binding site" evidence="6">
    <location>
        <begin position="29"/>
        <end position="32"/>
    </location>
    <ligand>
        <name>ATP</name>
        <dbReference type="ChEBI" id="CHEBI:30616"/>
    </ligand>
</feature>
<reference evidence="9 10" key="1">
    <citation type="submission" date="2018-03" db="EMBL/GenBank/DDBJ databases">
        <title>Mesoflavibacter sp. HG37 and Mesoflavibacter sp. HG96 sp.nov., two marine bacteria isolated from seawater of Western Pacific Ocean.</title>
        <authorList>
            <person name="Cheng H."/>
            <person name="Wu Y.-H."/>
            <person name="Guo L.-L."/>
            <person name="Xu X.-W."/>
        </authorList>
    </citation>
    <scope>NUCLEOTIDE SEQUENCE [LARGE SCALE GENOMIC DNA]</scope>
    <source>
        <strain evidence="9 10">KCTC 32269</strain>
    </source>
</reference>
<evidence type="ECO:0000313" key="9">
    <source>
        <dbReference type="EMBL" id="PSG90825.1"/>
    </source>
</evidence>
<evidence type="ECO:0000256" key="1">
    <source>
        <dbReference type="ARBA" id="ARBA00006607"/>
    </source>
</evidence>
<dbReference type="HAMAP" id="MF_00600">
    <property type="entry name" value="CH60"/>
    <property type="match status" value="1"/>
</dbReference>
<dbReference type="GO" id="GO:0051082">
    <property type="term" value="F:unfolded protein binding"/>
    <property type="evidence" value="ECO:0007669"/>
    <property type="project" value="UniProtKB-UniRule"/>
</dbReference>
<dbReference type="Gene3D" id="3.30.260.10">
    <property type="entry name" value="TCP-1-like chaperonin intermediate domain"/>
    <property type="match status" value="1"/>
</dbReference>
<dbReference type="NCBIfam" id="NF000592">
    <property type="entry name" value="PRK00013.1"/>
    <property type="match status" value="1"/>
</dbReference>
<dbReference type="AlphaFoldDB" id="A0A2T1NEE5"/>
<comment type="caution">
    <text evidence="9">The sequence shown here is derived from an EMBL/GenBank/DDBJ whole genome shotgun (WGS) entry which is preliminary data.</text>
</comment>
<organism evidence="9 10">
    <name type="scientific">Aurantibacter aestuarii</name>
    <dbReference type="NCBI Taxonomy" id="1266046"/>
    <lineage>
        <taxon>Bacteria</taxon>
        <taxon>Pseudomonadati</taxon>
        <taxon>Bacteroidota</taxon>
        <taxon>Flavobacteriia</taxon>
        <taxon>Flavobacteriales</taxon>
        <taxon>Flavobacteriaceae</taxon>
        <taxon>Aurantibacter</taxon>
    </lineage>
</organism>
<dbReference type="SUPFAM" id="SSF48592">
    <property type="entry name" value="GroEL equatorial domain-like"/>
    <property type="match status" value="1"/>
</dbReference>
<dbReference type="GO" id="GO:0042026">
    <property type="term" value="P:protein refolding"/>
    <property type="evidence" value="ECO:0007669"/>
    <property type="project" value="UniProtKB-UniRule"/>
</dbReference>
<dbReference type="InterPro" id="IPR027413">
    <property type="entry name" value="GROEL-like_equatorial_sf"/>
</dbReference>
<keyword evidence="5 6" id="KW-0413">Isomerase</keyword>
<dbReference type="Pfam" id="PF00118">
    <property type="entry name" value="Cpn60_TCP1"/>
    <property type="match status" value="1"/>
</dbReference>
<dbReference type="GO" id="GO:0140662">
    <property type="term" value="F:ATP-dependent protein folding chaperone"/>
    <property type="evidence" value="ECO:0007669"/>
    <property type="project" value="InterPro"/>
</dbReference>
<dbReference type="InterPro" id="IPR018370">
    <property type="entry name" value="Chaperonin_Cpn60_CS"/>
</dbReference>
<evidence type="ECO:0000256" key="4">
    <source>
        <dbReference type="ARBA" id="ARBA00023186"/>
    </source>
</evidence>
<keyword evidence="6" id="KW-0963">Cytoplasm</keyword>
<evidence type="ECO:0000256" key="7">
    <source>
        <dbReference type="RuleBase" id="RU000418"/>
    </source>
</evidence>
<feature type="binding site" evidence="6">
    <location>
        <begin position="86"/>
        <end position="90"/>
    </location>
    <ligand>
        <name>ATP</name>
        <dbReference type="ChEBI" id="CHEBI:30616"/>
    </ligand>
</feature>
<dbReference type="SUPFAM" id="SSF54849">
    <property type="entry name" value="GroEL-intermediate domain like"/>
    <property type="match status" value="1"/>
</dbReference>
<dbReference type="NCBIfam" id="NF009487">
    <property type="entry name" value="PRK12849.1"/>
    <property type="match status" value="1"/>
</dbReference>
<dbReference type="GO" id="GO:0005524">
    <property type="term" value="F:ATP binding"/>
    <property type="evidence" value="ECO:0007669"/>
    <property type="project" value="UniProtKB-UniRule"/>
</dbReference>
<keyword evidence="10" id="KW-1185">Reference proteome</keyword>
<dbReference type="GO" id="GO:0016853">
    <property type="term" value="F:isomerase activity"/>
    <property type="evidence" value="ECO:0007669"/>
    <property type="project" value="UniProtKB-KW"/>
</dbReference>
<dbReference type="SUPFAM" id="SSF52029">
    <property type="entry name" value="GroEL apical domain-like"/>
    <property type="match status" value="1"/>
</dbReference>
<comment type="subcellular location">
    <subcellularLocation>
        <location evidence="6">Cytoplasm</location>
    </subcellularLocation>
</comment>
<dbReference type="PROSITE" id="PS00296">
    <property type="entry name" value="CHAPERONINS_CPN60"/>
    <property type="match status" value="1"/>
</dbReference>
<dbReference type="FunFam" id="1.10.560.10:FF:000001">
    <property type="entry name" value="60 kDa chaperonin"/>
    <property type="match status" value="1"/>
</dbReference>